<evidence type="ECO:0000256" key="1">
    <source>
        <dbReference type="ARBA" id="ARBA00004123"/>
    </source>
</evidence>
<evidence type="ECO:0000313" key="11">
    <source>
        <dbReference type="EMBL" id="TIB27734.1"/>
    </source>
</evidence>
<keyword evidence="7" id="KW-0539">Nucleus</keyword>
<dbReference type="EMBL" id="SPOI01000410">
    <property type="protein sequence ID" value="TIB27734.1"/>
    <property type="molecule type" value="Genomic_DNA"/>
</dbReference>
<keyword evidence="8" id="KW-0131">Cell cycle</keyword>
<dbReference type="GO" id="GO:0006397">
    <property type="term" value="P:mRNA processing"/>
    <property type="evidence" value="ECO:0007669"/>
    <property type="project" value="UniProtKB-KW"/>
</dbReference>
<feature type="compositionally biased region" description="Polar residues" evidence="9">
    <location>
        <begin position="198"/>
        <end position="207"/>
    </location>
</feature>
<evidence type="ECO:0000256" key="8">
    <source>
        <dbReference type="ARBA" id="ARBA00023306"/>
    </source>
</evidence>
<comment type="caution">
    <text evidence="11">The sequence shown here is derived from an EMBL/GenBank/DDBJ whole genome shotgun (WGS) entry which is preliminary data.</text>
</comment>
<evidence type="ECO:0000256" key="6">
    <source>
        <dbReference type="ARBA" id="ARBA00023187"/>
    </source>
</evidence>
<dbReference type="GO" id="GO:0008380">
    <property type="term" value="P:RNA splicing"/>
    <property type="evidence" value="ECO:0007669"/>
    <property type="project" value="UniProtKB-KW"/>
</dbReference>
<dbReference type="PANTHER" id="PTHR12786:SF1">
    <property type="entry name" value="SPLICING REGULATOR SDE2"/>
    <property type="match status" value="1"/>
</dbReference>
<dbReference type="AlphaFoldDB" id="A0A4V4M317"/>
<sequence>MYNIFFNKNENVRVEDGSLKLTDIICSSSEDFKCSSDINQSVAKLCGEFNFIDISVSPRMLGGKGGFGAQLRSAGGKMRSNRNNNTDACRDLSGRRISTLKEAQKVAEYMESSEEREKKQKQEEKDKLEAMEKKYNQQPQKRRLDDDKYLEQNKDMNDNVRSSVAKGLLAKRRKKQPSTENAEAGSSRNPFPSKLAEESSQSVPASA</sequence>
<keyword evidence="6" id="KW-0508">mRNA splicing</keyword>
<reference evidence="11 12" key="1">
    <citation type="submission" date="2019-03" db="EMBL/GenBank/DDBJ databases">
        <title>Sequencing 23 genomes of Wallemia ichthyophaga.</title>
        <authorList>
            <person name="Gostincar C."/>
        </authorList>
    </citation>
    <scope>NUCLEOTIDE SEQUENCE [LARGE SCALE GENOMIC DNA]</scope>
    <source>
        <strain evidence="11 12">EXF-6200</strain>
    </source>
</reference>
<dbReference type="GO" id="GO:0005634">
    <property type="term" value="C:nucleus"/>
    <property type="evidence" value="ECO:0007669"/>
    <property type="project" value="UniProtKB-SubCell"/>
</dbReference>
<feature type="compositionally biased region" description="Basic and acidic residues" evidence="9">
    <location>
        <begin position="142"/>
        <end position="158"/>
    </location>
</feature>
<accession>A0A4V4M317</accession>
<evidence type="ECO:0000256" key="4">
    <source>
        <dbReference type="ARBA" id="ARBA00022490"/>
    </source>
</evidence>
<comment type="subcellular location">
    <subcellularLocation>
        <location evidence="2">Cytoplasm</location>
    </subcellularLocation>
    <subcellularLocation>
        <location evidence="1">Nucleus</location>
    </subcellularLocation>
</comment>
<feature type="compositionally biased region" description="Polar residues" evidence="9">
    <location>
        <begin position="178"/>
        <end position="190"/>
    </location>
</feature>
<evidence type="ECO:0000256" key="5">
    <source>
        <dbReference type="ARBA" id="ARBA00022664"/>
    </source>
</evidence>
<protein>
    <recommendedName>
        <fullName evidence="10">SDE2-like domain-containing protein</fullName>
    </recommendedName>
</protein>
<evidence type="ECO:0000256" key="3">
    <source>
        <dbReference type="ARBA" id="ARBA00008726"/>
    </source>
</evidence>
<organism evidence="11 12">
    <name type="scientific">Wallemia ichthyophaga</name>
    <dbReference type="NCBI Taxonomy" id="245174"/>
    <lineage>
        <taxon>Eukaryota</taxon>
        <taxon>Fungi</taxon>
        <taxon>Dikarya</taxon>
        <taxon>Basidiomycota</taxon>
        <taxon>Wallemiomycotina</taxon>
        <taxon>Wallemiomycetes</taxon>
        <taxon>Wallemiales</taxon>
        <taxon>Wallemiaceae</taxon>
        <taxon>Wallemia</taxon>
    </lineage>
</organism>
<feature type="region of interest" description="Disordered" evidence="9">
    <location>
        <begin position="104"/>
        <end position="207"/>
    </location>
</feature>
<keyword evidence="4" id="KW-0963">Cytoplasm</keyword>
<gene>
    <name evidence="11" type="ORF">E3P86_04024</name>
</gene>
<comment type="similarity">
    <text evidence="3">Belongs to the SDE2 family.</text>
</comment>
<dbReference type="Proteomes" id="UP000310689">
    <property type="component" value="Unassembled WGS sequence"/>
</dbReference>
<dbReference type="GO" id="GO:0005737">
    <property type="term" value="C:cytoplasm"/>
    <property type="evidence" value="ECO:0007669"/>
    <property type="project" value="UniProtKB-SubCell"/>
</dbReference>
<name>A0A4V4M317_WALIC</name>
<proteinExistence type="inferred from homology"/>
<evidence type="ECO:0000259" key="10">
    <source>
        <dbReference type="Pfam" id="PF22782"/>
    </source>
</evidence>
<evidence type="ECO:0000256" key="9">
    <source>
        <dbReference type="SAM" id="MobiDB-lite"/>
    </source>
</evidence>
<dbReference type="InterPro" id="IPR051421">
    <property type="entry name" value="RNA_Proc_DNA_Dmg_Regulator"/>
</dbReference>
<evidence type="ECO:0000256" key="2">
    <source>
        <dbReference type="ARBA" id="ARBA00004496"/>
    </source>
</evidence>
<evidence type="ECO:0000256" key="7">
    <source>
        <dbReference type="ARBA" id="ARBA00023242"/>
    </source>
</evidence>
<dbReference type="Pfam" id="PF22782">
    <property type="entry name" value="SDE2"/>
    <property type="match status" value="1"/>
</dbReference>
<feature type="compositionally biased region" description="Basic and acidic residues" evidence="9">
    <location>
        <begin position="113"/>
        <end position="135"/>
    </location>
</feature>
<evidence type="ECO:0000313" key="12">
    <source>
        <dbReference type="Proteomes" id="UP000310689"/>
    </source>
</evidence>
<feature type="domain" description="SDE2-like" evidence="10">
    <location>
        <begin position="62"/>
        <end position="165"/>
    </location>
</feature>
<keyword evidence="5" id="KW-0507">mRNA processing</keyword>
<dbReference type="PANTHER" id="PTHR12786">
    <property type="entry name" value="SPLICING FACTOR SF3A-RELATED"/>
    <property type="match status" value="1"/>
</dbReference>
<dbReference type="InterPro" id="IPR053822">
    <property type="entry name" value="SDE2-like_dom"/>
</dbReference>